<accession>A0A9N9S3G3</accession>
<feature type="transmembrane region" description="Helical" evidence="1">
    <location>
        <begin position="21"/>
        <end position="42"/>
    </location>
</feature>
<keyword evidence="1" id="KW-0812">Transmembrane</keyword>
<feature type="transmembrane region" description="Helical" evidence="1">
    <location>
        <begin position="127"/>
        <end position="150"/>
    </location>
</feature>
<feature type="transmembrane region" description="Helical" evidence="1">
    <location>
        <begin position="70"/>
        <end position="90"/>
    </location>
</feature>
<keyword evidence="3" id="KW-1185">Reference proteome</keyword>
<organism evidence="2 3">
    <name type="scientific">Chironomus riparius</name>
    <dbReference type="NCBI Taxonomy" id="315576"/>
    <lineage>
        <taxon>Eukaryota</taxon>
        <taxon>Metazoa</taxon>
        <taxon>Ecdysozoa</taxon>
        <taxon>Arthropoda</taxon>
        <taxon>Hexapoda</taxon>
        <taxon>Insecta</taxon>
        <taxon>Pterygota</taxon>
        <taxon>Neoptera</taxon>
        <taxon>Endopterygota</taxon>
        <taxon>Diptera</taxon>
        <taxon>Nematocera</taxon>
        <taxon>Chironomoidea</taxon>
        <taxon>Chironomidae</taxon>
        <taxon>Chironominae</taxon>
        <taxon>Chironomus</taxon>
    </lineage>
</organism>
<name>A0A9N9S3G3_9DIPT</name>
<evidence type="ECO:0000313" key="2">
    <source>
        <dbReference type="EMBL" id="CAG9810595.1"/>
    </source>
</evidence>
<dbReference type="Proteomes" id="UP001153620">
    <property type="component" value="Chromosome 4"/>
</dbReference>
<protein>
    <submittedName>
        <fullName evidence="2">Uncharacterized protein</fullName>
    </submittedName>
</protein>
<evidence type="ECO:0000313" key="3">
    <source>
        <dbReference type="Proteomes" id="UP001153620"/>
    </source>
</evidence>
<reference evidence="2" key="2">
    <citation type="submission" date="2022-10" db="EMBL/GenBank/DDBJ databases">
        <authorList>
            <consortium name="ENA_rothamsted_submissions"/>
            <consortium name="culmorum"/>
            <person name="King R."/>
        </authorList>
    </citation>
    <scope>NUCLEOTIDE SEQUENCE</scope>
</reference>
<proteinExistence type="predicted"/>
<reference evidence="2" key="1">
    <citation type="submission" date="2022-01" db="EMBL/GenBank/DDBJ databases">
        <authorList>
            <person name="King R."/>
        </authorList>
    </citation>
    <scope>NUCLEOTIDE SEQUENCE</scope>
</reference>
<dbReference type="EMBL" id="OU895880">
    <property type="protein sequence ID" value="CAG9810595.1"/>
    <property type="molecule type" value="Genomic_DNA"/>
</dbReference>
<feature type="transmembrane region" description="Helical" evidence="1">
    <location>
        <begin position="102"/>
        <end position="121"/>
    </location>
</feature>
<sequence>MPQPIFKKFCCCCDLSTGNTIYAYFQFFVSLISIGIGIMKFMTTKAEQKSDGYFFDVPDELKPLFASGPLFNLSRILIGFISAAIFLIFIEGIKKEEASKMVAYLFFKTINLFFYFIYMLHLASLSYMMLIATTILLIEVYLFFCAYSIYLQFVKPDDGSDSEVDF</sequence>
<gene>
    <name evidence="2" type="ORF">CHIRRI_LOCUS13408</name>
</gene>
<keyword evidence="1" id="KW-1133">Transmembrane helix</keyword>
<dbReference type="AlphaFoldDB" id="A0A9N9S3G3"/>
<keyword evidence="1" id="KW-0472">Membrane</keyword>
<evidence type="ECO:0000256" key="1">
    <source>
        <dbReference type="SAM" id="Phobius"/>
    </source>
</evidence>